<comment type="caution">
    <text evidence="2">The sequence shown here is derived from an EMBL/GenBank/DDBJ whole genome shotgun (WGS) entry which is preliminary data.</text>
</comment>
<accession>A0A2W1L2Z1</accession>
<sequence length="122" mass="14459">MPRYLYSVIWLIGFLVISYYFNPLKLELLEEIAITYNIKNHLYIELMYVFMGIYISLLFINLKVIDVKYPYLLVVFLPLFIFSVIKYFVTIPVNFEMISMICGLSLMIGLFQLRNPSPPPNR</sequence>
<keyword evidence="3" id="KW-1185">Reference proteome</keyword>
<protein>
    <submittedName>
        <fullName evidence="2">Uncharacterized protein</fullName>
    </submittedName>
</protein>
<dbReference type="Proteomes" id="UP000249522">
    <property type="component" value="Unassembled WGS sequence"/>
</dbReference>
<keyword evidence="1" id="KW-0812">Transmembrane</keyword>
<organism evidence="2 3">
    <name type="scientific">Paenibacillus sambharensis</name>
    <dbReference type="NCBI Taxonomy" id="1803190"/>
    <lineage>
        <taxon>Bacteria</taxon>
        <taxon>Bacillati</taxon>
        <taxon>Bacillota</taxon>
        <taxon>Bacilli</taxon>
        <taxon>Bacillales</taxon>
        <taxon>Paenibacillaceae</taxon>
        <taxon>Paenibacillus</taxon>
    </lineage>
</organism>
<dbReference type="AlphaFoldDB" id="A0A2W1L2Z1"/>
<reference evidence="2 3" key="1">
    <citation type="submission" date="2018-06" db="EMBL/GenBank/DDBJ databases">
        <title>Paenibacillus imtechensis sp. nov.</title>
        <authorList>
            <person name="Pinnaka A.K."/>
            <person name="Singh H."/>
            <person name="Kaur M."/>
        </authorList>
    </citation>
    <scope>NUCLEOTIDE SEQUENCE [LARGE SCALE GENOMIC DNA]</scope>
    <source>
        <strain evidence="2 3">SMB1</strain>
    </source>
</reference>
<evidence type="ECO:0000256" key="1">
    <source>
        <dbReference type="SAM" id="Phobius"/>
    </source>
</evidence>
<evidence type="ECO:0000313" key="3">
    <source>
        <dbReference type="Proteomes" id="UP000249522"/>
    </source>
</evidence>
<feature type="transmembrane region" description="Helical" evidence="1">
    <location>
        <begin position="42"/>
        <end position="62"/>
    </location>
</feature>
<keyword evidence="1" id="KW-0472">Membrane</keyword>
<dbReference type="EMBL" id="QKRB01000058">
    <property type="protein sequence ID" value="PZD93209.1"/>
    <property type="molecule type" value="Genomic_DNA"/>
</dbReference>
<gene>
    <name evidence="2" type="ORF">DNH61_24500</name>
</gene>
<keyword evidence="1" id="KW-1133">Transmembrane helix</keyword>
<evidence type="ECO:0000313" key="2">
    <source>
        <dbReference type="EMBL" id="PZD93209.1"/>
    </source>
</evidence>
<feature type="transmembrane region" description="Helical" evidence="1">
    <location>
        <begin position="69"/>
        <end position="89"/>
    </location>
</feature>
<feature type="transmembrane region" description="Helical" evidence="1">
    <location>
        <begin position="5"/>
        <end position="22"/>
    </location>
</feature>
<proteinExistence type="predicted"/>
<name>A0A2W1L2Z1_9BACL</name>